<dbReference type="Proteomes" id="UP001500957">
    <property type="component" value="Unassembled WGS sequence"/>
</dbReference>
<evidence type="ECO:0000313" key="3">
    <source>
        <dbReference type="EMBL" id="GAA0614523.1"/>
    </source>
</evidence>
<dbReference type="EMBL" id="BAAAHE010000011">
    <property type="protein sequence ID" value="GAA0614523.1"/>
    <property type="molecule type" value="Genomic_DNA"/>
</dbReference>
<name>A0ABP3RV10_9ACTN</name>
<proteinExistence type="predicted"/>
<keyword evidence="4" id="KW-1185">Reference proteome</keyword>
<sequence length="799" mass="83388">MSAGYSTGVRTLADELRARDDDGLAALLGARPDLVAPVPTDMTNLVARATTRTSVARALDALDRFTLQVLDGVAHQGEPGTLAALERLVPAPAAAVERALDVLRERALVWGPDDNLRVVRTVRELLGPGPGGTGPPLAQAAAGYRPSRLAQILADLGLPGEPDPPAALTALTRHLSRPATLAALLEQAPAGARQLLTELDAGGGVGTIGRADRDVTAATANGPIEWLLARGILVALDGERAVLPAEVAVAFRGGALHPDPQLSPPELTASQVGVDAADRAGAGAAMTFVRRVEDLLDEWALDPPVALRTGGGGLGVRDLKRVQAAVDGDAFAAALLVETAFVAGLVATESSGTSEIFLPTPEFDRWRAFGTGRRWAALAAAWLASSRVVGLVGSRPDGKDKSVAALGRELDRGTAPEIRLAVLSELASLTPGQTTGAVDILARLTWQRPRRGGALRPDLVRWTLTEAELLGVTGRGALTSYGRALIAGEVEDAVSRLSDELPQPLDHVMLQADLTAIAPGPLVRSLAADLSLAADVESTGGATVFRFTDASIRRALDAGRSAADLHELFARASRTPVPQPLTYLVDDVARRHGRIRVGTADAYLRCDDETVVSELVSDRRAAKLGLRKLAPTVAIASVAVDTVLATLRELGYAPAAESATGAVVLRRPDARRTGPRTAPKPVLSDRPAPTPQLRAAAVRALRAGDRAAAVGARRSAEEAERPSTLTEKPTSTSALISRLRAAADAQTSLWLGYVGDDGTATDRIVDPIAVEGGVLKAFDHRQARVRSFALSRISAVADA</sequence>
<feature type="domain" description="Helicase XPB/Ssl2 N-terminal" evidence="2">
    <location>
        <begin position="508"/>
        <end position="630"/>
    </location>
</feature>
<keyword evidence="3" id="KW-0547">Nucleotide-binding</keyword>
<evidence type="ECO:0000259" key="2">
    <source>
        <dbReference type="Pfam" id="PF13625"/>
    </source>
</evidence>
<reference evidence="4" key="1">
    <citation type="journal article" date="2019" name="Int. J. Syst. Evol. Microbiol.">
        <title>The Global Catalogue of Microorganisms (GCM) 10K type strain sequencing project: providing services to taxonomists for standard genome sequencing and annotation.</title>
        <authorList>
            <consortium name="The Broad Institute Genomics Platform"/>
            <consortium name="The Broad Institute Genome Sequencing Center for Infectious Disease"/>
            <person name="Wu L."/>
            <person name="Ma J."/>
        </authorList>
    </citation>
    <scope>NUCLEOTIDE SEQUENCE [LARGE SCALE GENOMIC DNA]</scope>
    <source>
        <strain evidence="4">JCM 10671</strain>
    </source>
</reference>
<dbReference type="Pfam" id="PF13625">
    <property type="entry name" value="Helicase_C_3"/>
    <property type="match status" value="1"/>
</dbReference>
<protein>
    <submittedName>
        <fullName evidence="3">Helicase-associated domain-containing protein</fullName>
    </submittedName>
</protein>
<dbReference type="PROSITE" id="PS52050">
    <property type="entry name" value="WYL"/>
    <property type="match status" value="1"/>
</dbReference>
<feature type="region of interest" description="Disordered" evidence="1">
    <location>
        <begin position="709"/>
        <end position="732"/>
    </location>
</feature>
<feature type="compositionally biased region" description="Polar residues" evidence="1">
    <location>
        <begin position="723"/>
        <end position="732"/>
    </location>
</feature>
<evidence type="ECO:0000313" key="4">
    <source>
        <dbReference type="Proteomes" id="UP001500957"/>
    </source>
</evidence>
<comment type="caution">
    <text evidence="3">The sequence shown here is derived from an EMBL/GenBank/DDBJ whole genome shotgun (WGS) entry which is preliminary data.</text>
</comment>
<organism evidence="3 4">
    <name type="scientific">Sporichthya brevicatena</name>
    <dbReference type="NCBI Taxonomy" id="171442"/>
    <lineage>
        <taxon>Bacteria</taxon>
        <taxon>Bacillati</taxon>
        <taxon>Actinomycetota</taxon>
        <taxon>Actinomycetes</taxon>
        <taxon>Sporichthyales</taxon>
        <taxon>Sporichthyaceae</taxon>
        <taxon>Sporichthya</taxon>
    </lineage>
</organism>
<gene>
    <name evidence="3" type="ORF">GCM10009547_15460</name>
</gene>
<dbReference type="RefSeq" id="WP_344603310.1">
    <property type="nucleotide sequence ID" value="NZ_BAAAHE010000011.1"/>
</dbReference>
<feature type="region of interest" description="Disordered" evidence="1">
    <location>
        <begin position="664"/>
        <end position="690"/>
    </location>
</feature>
<evidence type="ECO:0000256" key="1">
    <source>
        <dbReference type="SAM" id="MobiDB-lite"/>
    </source>
</evidence>
<accession>A0ABP3RV10</accession>
<keyword evidence="3" id="KW-0347">Helicase</keyword>
<keyword evidence="3" id="KW-0067">ATP-binding</keyword>
<keyword evidence="3" id="KW-0378">Hydrolase</keyword>
<dbReference type="GO" id="GO:0004386">
    <property type="term" value="F:helicase activity"/>
    <property type="evidence" value="ECO:0007669"/>
    <property type="project" value="UniProtKB-KW"/>
</dbReference>
<dbReference type="InterPro" id="IPR032830">
    <property type="entry name" value="XPB/Ssl2_N"/>
</dbReference>